<reference evidence="2" key="1">
    <citation type="journal article" date="2019" name="PLoS Negl. Trop. Dis.">
        <title>Revisiting the worldwide diversity of Leptospira species in the environment.</title>
        <authorList>
            <person name="Vincent A.T."/>
            <person name="Schiettekatte O."/>
            <person name="Bourhy P."/>
            <person name="Veyrier F.J."/>
            <person name="Picardeau M."/>
        </authorList>
    </citation>
    <scope>NUCLEOTIDE SEQUENCE [LARGE SCALE GENOMIC DNA]</scope>
    <source>
        <strain evidence="2">201702692</strain>
    </source>
</reference>
<dbReference type="Pfam" id="PF08239">
    <property type="entry name" value="SH3_3"/>
    <property type="match status" value="1"/>
</dbReference>
<evidence type="ECO:0000313" key="3">
    <source>
        <dbReference type="Proteomes" id="UP000298125"/>
    </source>
</evidence>
<keyword evidence="3" id="KW-1185">Reference proteome</keyword>
<dbReference type="RefSeq" id="WP_135579521.1">
    <property type="nucleotide sequence ID" value="NZ_RQGA01000013.1"/>
</dbReference>
<dbReference type="Proteomes" id="UP000298125">
    <property type="component" value="Unassembled WGS sequence"/>
</dbReference>
<comment type="caution">
    <text evidence="2">The sequence shown here is derived from an EMBL/GenBank/DDBJ whole genome shotgun (WGS) entry which is preliminary data.</text>
</comment>
<gene>
    <name evidence="2" type="ORF">EHQ49_11505</name>
</gene>
<organism evidence="2 3">
    <name type="scientific">Leptospira perdikensis</name>
    <dbReference type="NCBI Taxonomy" id="2484948"/>
    <lineage>
        <taxon>Bacteria</taxon>
        <taxon>Pseudomonadati</taxon>
        <taxon>Spirochaetota</taxon>
        <taxon>Spirochaetia</taxon>
        <taxon>Leptospirales</taxon>
        <taxon>Leptospiraceae</taxon>
        <taxon>Leptospira</taxon>
    </lineage>
</organism>
<protein>
    <submittedName>
        <fullName evidence="2">SH3 domain-containing protein</fullName>
    </submittedName>
</protein>
<dbReference type="AlphaFoldDB" id="A0A4R9JGX6"/>
<proteinExistence type="predicted"/>
<accession>A0A4R9JGX6</accession>
<name>A0A4R9JGX6_9LEPT</name>
<feature type="domain" description="SH3b" evidence="1">
    <location>
        <begin position="44"/>
        <end position="98"/>
    </location>
</feature>
<dbReference type="OrthoDB" id="345671at2"/>
<dbReference type="Gene3D" id="2.30.30.40">
    <property type="entry name" value="SH3 Domains"/>
    <property type="match status" value="1"/>
</dbReference>
<dbReference type="EMBL" id="RQGA01000013">
    <property type="protein sequence ID" value="TGL38987.1"/>
    <property type="molecule type" value="Genomic_DNA"/>
</dbReference>
<evidence type="ECO:0000259" key="1">
    <source>
        <dbReference type="Pfam" id="PF08239"/>
    </source>
</evidence>
<dbReference type="InterPro" id="IPR003646">
    <property type="entry name" value="SH3-like_bac-type"/>
</dbReference>
<evidence type="ECO:0000313" key="2">
    <source>
        <dbReference type="EMBL" id="TGL38987.1"/>
    </source>
</evidence>
<sequence>MKKIPLLFMLIFLLCKEAKQNVDQDIPPTVKNPMIEKICVIAKDGLSIYSKPSSNSEVITSVSKLTKLDVIEYSDYETIGKDSGKWAKISFHNKVGFLFDQQTIWDCSLYNEELIEPDKINDRSIVGFWGEENYSPYYIHFMKDHTFDGNIWNGCDEDGCISYNVDGDWKIVNDVIYMRSVYKSDNQSRFYIYVVREKKLTSTDLDYSFLQNYGNESVSGIKKIKK</sequence>